<protein>
    <submittedName>
        <fullName evidence="3">Uncharacterized protein</fullName>
    </submittedName>
</protein>
<accession>A0A2W7IUQ8</accession>
<dbReference type="RefSeq" id="WP_111396437.1">
    <property type="nucleotide sequence ID" value="NZ_QKYU01000001.1"/>
</dbReference>
<feature type="chain" id="PRO_5015970223" evidence="2">
    <location>
        <begin position="25"/>
        <end position="170"/>
    </location>
</feature>
<comment type="caution">
    <text evidence="3">The sequence shown here is derived from an EMBL/GenBank/DDBJ whole genome shotgun (WGS) entry which is preliminary data.</text>
</comment>
<evidence type="ECO:0000313" key="4">
    <source>
        <dbReference type="Proteomes" id="UP000249688"/>
    </source>
</evidence>
<sequence>MLAWFLRASVLLVLVALPPVPGEAQRAAPAPAPAPAAPAPAAPAEPAAPPHAWLFGSWTGGFYPPGDTSSPSCTAQPSVIFTRDVVMRSSPLDIAYRQRLIETVAAQPTGVEFRFAPAAPTISAFGAQAPGRDSAFGCANVNSLTVERRGPDEIVFPNCSEFPAPLHRCQ</sequence>
<dbReference type="OrthoDB" id="7274447at2"/>
<dbReference type="Proteomes" id="UP000249688">
    <property type="component" value="Unassembled WGS sequence"/>
</dbReference>
<gene>
    <name evidence="3" type="ORF">C8P66_101396</name>
</gene>
<organism evidence="3 4">
    <name type="scientific">Humitalea rosea</name>
    <dbReference type="NCBI Taxonomy" id="990373"/>
    <lineage>
        <taxon>Bacteria</taxon>
        <taxon>Pseudomonadati</taxon>
        <taxon>Pseudomonadota</taxon>
        <taxon>Alphaproteobacteria</taxon>
        <taxon>Acetobacterales</taxon>
        <taxon>Roseomonadaceae</taxon>
        <taxon>Humitalea</taxon>
    </lineage>
</organism>
<feature type="signal peptide" evidence="2">
    <location>
        <begin position="1"/>
        <end position="24"/>
    </location>
</feature>
<name>A0A2W7IUQ8_9PROT</name>
<feature type="compositionally biased region" description="Pro residues" evidence="1">
    <location>
        <begin position="30"/>
        <end position="47"/>
    </location>
</feature>
<dbReference type="AlphaFoldDB" id="A0A2W7IUQ8"/>
<keyword evidence="2" id="KW-0732">Signal</keyword>
<proteinExistence type="predicted"/>
<dbReference type="EMBL" id="QKYU01000001">
    <property type="protein sequence ID" value="PZW51174.1"/>
    <property type="molecule type" value="Genomic_DNA"/>
</dbReference>
<reference evidence="3 4" key="1">
    <citation type="submission" date="2018-06" db="EMBL/GenBank/DDBJ databases">
        <title>Genomic Encyclopedia of Archaeal and Bacterial Type Strains, Phase II (KMG-II): from individual species to whole genera.</title>
        <authorList>
            <person name="Goeker M."/>
        </authorList>
    </citation>
    <scope>NUCLEOTIDE SEQUENCE [LARGE SCALE GENOMIC DNA]</scope>
    <source>
        <strain evidence="3 4">DSM 24525</strain>
    </source>
</reference>
<evidence type="ECO:0000256" key="1">
    <source>
        <dbReference type="SAM" id="MobiDB-lite"/>
    </source>
</evidence>
<feature type="region of interest" description="Disordered" evidence="1">
    <location>
        <begin position="24"/>
        <end position="47"/>
    </location>
</feature>
<evidence type="ECO:0000313" key="3">
    <source>
        <dbReference type="EMBL" id="PZW51174.1"/>
    </source>
</evidence>
<evidence type="ECO:0000256" key="2">
    <source>
        <dbReference type="SAM" id="SignalP"/>
    </source>
</evidence>
<keyword evidence="4" id="KW-1185">Reference proteome</keyword>